<dbReference type="Proteomes" id="UP000183567">
    <property type="component" value="Unassembled WGS sequence"/>
</dbReference>
<name>A0A1J8PIM4_9AGAM</name>
<feature type="compositionally biased region" description="Polar residues" evidence="1">
    <location>
        <begin position="98"/>
        <end position="125"/>
    </location>
</feature>
<dbReference type="EMBL" id="LVVM01006192">
    <property type="protein sequence ID" value="OJA08797.1"/>
    <property type="molecule type" value="Genomic_DNA"/>
</dbReference>
<comment type="caution">
    <text evidence="2">The sequence shown here is derived from an EMBL/GenBank/DDBJ whole genome shotgun (WGS) entry which is preliminary data.</text>
</comment>
<dbReference type="AlphaFoldDB" id="A0A1J8PIM4"/>
<keyword evidence="3" id="KW-1185">Reference proteome</keyword>
<evidence type="ECO:0000256" key="1">
    <source>
        <dbReference type="SAM" id="MobiDB-lite"/>
    </source>
</evidence>
<organism evidence="2 3">
    <name type="scientific">Rhizopogon vesiculosus</name>
    <dbReference type="NCBI Taxonomy" id="180088"/>
    <lineage>
        <taxon>Eukaryota</taxon>
        <taxon>Fungi</taxon>
        <taxon>Dikarya</taxon>
        <taxon>Basidiomycota</taxon>
        <taxon>Agaricomycotina</taxon>
        <taxon>Agaricomycetes</taxon>
        <taxon>Agaricomycetidae</taxon>
        <taxon>Boletales</taxon>
        <taxon>Suillineae</taxon>
        <taxon>Rhizopogonaceae</taxon>
        <taxon>Rhizopogon</taxon>
    </lineage>
</organism>
<feature type="compositionally biased region" description="Polar residues" evidence="1">
    <location>
        <begin position="1"/>
        <end position="17"/>
    </location>
</feature>
<evidence type="ECO:0000313" key="2">
    <source>
        <dbReference type="EMBL" id="OJA08797.1"/>
    </source>
</evidence>
<proteinExistence type="predicted"/>
<protein>
    <submittedName>
        <fullName evidence="2">Uncharacterized protein</fullName>
    </submittedName>
</protein>
<gene>
    <name evidence="2" type="ORF">AZE42_01281</name>
</gene>
<feature type="region of interest" description="Disordered" evidence="1">
    <location>
        <begin position="1"/>
        <end position="24"/>
    </location>
</feature>
<feature type="region of interest" description="Disordered" evidence="1">
    <location>
        <begin position="91"/>
        <end position="125"/>
    </location>
</feature>
<sequence length="125" mass="13533">MSTCSWSPELSGSSAPTGYSLLQRPRPSPARFWNALIPSRIHPPTSESMPLQDRLKRSFLARHSKPPPVTVTAGRPRTSYWTASPAVLLEEGSYGGTDAQTQPESTVQTTAPSETGCDSTPSSWM</sequence>
<accession>A0A1J8PIM4</accession>
<evidence type="ECO:0000313" key="3">
    <source>
        <dbReference type="Proteomes" id="UP000183567"/>
    </source>
</evidence>
<reference evidence="2 3" key="1">
    <citation type="submission" date="2016-03" db="EMBL/GenBank/DDBJ databases">
        <title>Comparative genomics of the ectomycorrhizal sister species Rhizopogon vinicolor and Rhizopogon vesiculosus (Basidiomycota: Boletales) reveals a divergence of the mating type B locus.</title>
        <authorList>
            <person name="Mujic A.B."/>
            <person name="Kuo A."/>
            <person name="Tritt A."/>
            <person name="Lipzen A."/>
            <person name="Chen C."/>
            <person name="Johnson J."/>
            <person name="Sharma A."/>
            <person name="Barry K."/>
            <person name="Grigoriev I.V."/>
            <person name="Spatafora J.W."/>
        </authorList>
    </citation>
    <scope>NUCLEOTIDE SEQUENCE [LARGE SCALE GENOMIC DNA]</scope>
    <source>
        <strain evidence="2 3">AM-OR11-056</strain>
    </source>
</reference>